<proteinExistence type="predicted"/>
<dbReference type="InterPro" id="IPR036047">
    <property type="entry name" value="F-box-like_dom_sf"/>
</dbReference>
<gene>
    <name evidence="3" type="ORF">COLO4_09418</name>
</gene>
<comment type="caution">
    <text evidence="3">The sequence shown here is derived from an EMBL/GenBank/DDBJ whole genome shotgun (WGS) entry which is preliminary data.</text>
</comment>
<evidence type="ECO:0000313" key="4">
    <source>
        <dbReference type="Proteomes" id="UP000187203"/>
    </source>
</evidence>
<protein>
    <submittedName>
        <fullName evidence="3">Uncharacterized protein</fullName>
    </submittedName>
</protein>
<keyword evidence="4" id="KW-1185">Reference proteome</keyword>
<organism evidence="3 4">
    <name type="scientific">Corchorus olitorius</name>
    <dbReference type="NCBI Taxonomy" id="93759"/>
    <lineage>
        <taxon>Eukaryota</taxon>
        <taxon>Viridiplantae</taxon>
        <taxon>Streptophyta</taxon>
        <taxon>Embryophyta</taxon>
        <taxon>Tracheophyta</taxon>
        <taxon>Spermatophyta</taxon>
        <taxon>Magnoliopsida</taxon>
        <taxon>eudicotyledons</taxon>
        <taxon>Gunneridae</taxon>
        <taxon>Pentapetalae</taxon>
        <taxon>rosids</taxon>
        <taxon>malvids</taxon>
        <taxon>Malvales</taxon>
        <taxon>Malvaceae</taxon>
        <taxon>Grewioideae</taxon>
        <taxon>Apeibeae</taxon>
        <taxon>Corchorus</taxon>
    </lineage>
</organism>
<dbReference type="SUPFAM" id="SSF52047">
    <property type="entry name" value="RNI-like"/>
    <property type="match status" value="1"/>
</dbReference>
<name>A0A1R3KC99_9ROSI</name>
<dbReference type="InterPro" id="IPR053781">
    <property type="entry name" value="F-box_AtFBL13-like"/>
</dbReference>
<dbReference type="InterPro" id="IPR050232">
    <property type="entry name" value="FBL13/AtMIF1-like"/>
</dbReference>
<dbReference type="InterPro" id="IPR055357">
    <property type="entry name" value="LRR_At1g61320_AtMIF1"/>
</dbReference>
<dbReference type="CDD" id="cd22160">
    <property type="entry name" value="F-box_AtFBL13-like"/>
    <property type="match status" value="1"/>
</dbReference>
<feature type="domain" description="F-box" evidence="1">
    <location>
        <begin position="26"/>
        <end position="63"/>
    </location>
</feature>
<dbReference type="SUPFAM" id="SSF81383">
    <property type="entry name" value="F-box domain"/>
    <property type="match status" value="1"/>
</dbReference>
<dbReference type="InterPro" id="IPR001810">
    <property type="entry name" value="F-box_dom"/>
</dbReference>
<dbReference type="PANTHER" id="PTHR31900:SF34">
    <property type="entry name" value="EMB|CAB62440.1-RELATED"/>
    <property type="match status" value="1"/>
</dbReference>
<dbReference type="Gene3D" id="3.80.10.10">
    <property type="entry name" value="Ribonuclease Inhibitor"/>
    <property type="match status" value="1"/>
</dbReference>
<evidence type="ECO:0000313" key="3">
    <source>
        <dbReference type="EMBL" id="OMP04658.1"/>
    </source>
</evidence>
<evidence type="ECO:0000259" key="1">
    <source>
        <dbReference type="Pfam" id="PF00646"/>
    </source>
</evidence>
<accession>A0A1R3KC99</accession>
<reference evidence="4" key="1">
    <citation type="submission" date="2013-09" db="EMBL/GenBank/DDBJ databases">
        <title>Corchorus olitorius genome sequencing.</title>
        <authorList>
            <person name="Alam M."/>
            <person name="Haque M.S."/>
            <person name="Islam M.S."/>
            <person name="Emdad E.M."/>
            <person name="Islam M.M."/>
            <person name="Ahmed B."/>
            <person name="Halim A."/>
            <person name="Hossen Q.M.M."/>
            <person name="Hossain M.Z."/>
            <person name="Ahmed R."/>
            <person name="Khan M.M."/>
            <person name="Islam R."/>
            <person name="Rashid M.M."/>
            <person name="Khan S.A."/>
            <person name="Rahman M.S."/>
            <person name="Alam M."/>
            <person name="Yahiya A.S."/>
            <person name="Khan M.S."/>
            <person name="Azam M.S."/>
            <person name="Haque T."/>
            <person name="Lashkar M.Z.H."/>
            <person name="Akhand A.I."/>
            <person name="Morshed G."/>
            <person name="Roy S."/>
            <person name="Uddin K.S."/>
            <person name="Rabeya T."/>
            <person name="Hossain A.S."/>
            <person name="Chowdhury A."/>
            <person name="Snigdha A.R."/>
            <person name="Mortoza M.S."/>
            <person name="Matin S.A."/>
            <person name="Hoque S.M.E."/>
            <person name="Islam M.K."/>
            <person name="Roy D.K."/>
            <person name="Haider R."/>
            <person name="Moosa M.M."/>
            <person name="Elias S.M."/>
            <person name="Hasan A.M."/>
            <person name="Jahan S."/>
            <person name="Shafiuddin M."/>
            <person name="Mahmood N."/>
            <person name="Shommy N.S."/>
        </authorList>
    </citation>
    <scope>NUCLEOTIDE SEQUENCE [LARGE SCALE GENOMIC DNA]</scope>
    <source>
        <strain evidence="4">cv. O-4</strain>
    </source>
</reference>
<dbReference type="AlphaFoldDB" id="A0A1R3KC99"/>
<dbReference type="Pfam" id="PF23622">
    <property type="entry name" value="LRR_At1g61320_AtMIF1"/>
    <property type="match status" value="1"/>
</dbReference>
<dbReference type="Pfam" id="PF00646">
    <property type="entry name" value="F-box"/>
    <property type="match status" value="1"/>
</dbReference>
<dbReference type="OrthoDB" id="1025573at2759"/>
<sequence>MSSDQLCQPFHSLEICSWADEDSCRINELPDPILHHLLSFLPTKLSVATSILSKRWRYLWTEVPALDFEDKPDREADENHRKAFEKFVDGVLRLNKQVSLQKFRFNCHPNYSNKDYSSFHTWIDEVIRRGIVEEVDISISPYLHRSYKLTRIYHPMIKNLKVLKLSYGILIEDCTSICFPSLKILHLKLIDYRNDQSVPSLLRGCSSLEVLVINRSSVFDNVGNFIISVPTLKTLSYVTNQGYREYYITRLGIYQLTINAPALEYLNIQDDGRKITLCFESPFIRLIQANISFQGTCLFQVVKAVCNARFLSLKLDDSELDEASLKYESFPLFHNLTRLELCRFIAMTDYYDLDVVQRFLENSPNLQFLNINMESLWRAAKVSEAEKEERVPKYLSPNLTKIYLRKTTNRPWLEMGNDWKWQMELRRICLTGLRVVEALVDYILIGLLCSIAHAP</sequence>
<dbReference type="STRING" id="93759.A0A1R3KC99"/>
<evidence type="ECO:0000259" key="2">
    <source>
        <dbReference type="Pfam" id="PF23622"/>
    </source>
</evidence>
<dbReference type="PANTHER" id="PTHR31900">
    <property type="entry name" value="F-BOX/RNI SUPERFAMILY PROTEIN-RELATED"/>
    <property type="match status" value="1"/>
</dbReference>
<dbReference type="Proteomes" id="UP000187203">
    <property type="component" value="Unassembled WGS sequence"/>
</dbReference>
<dbReference type="InterPro" id="IPR032675">
    <property type="entry name" value="LRR_dom_sf"/>
</dbReference>
<feature type="domain" description="At1g61320/AtMIF1 LRR" evidence="2">
    <location>
        <begin position="94"/>
        <end position="382"/>
    </location>
</feature>
<dbReference type="EMBL" id="AWUE01014232">
    <property type="protein sequence ID" value="OMP04658.1"/>
    <property type="molecule type" value="Genomic_DNA"/>
</dbReference>